<dbReference type="Proteomes" id="UP000481153">
    <property type="component" value="Unassembled WGS sequence"/>
</dbReference>
<proteinExistence type="predicted"/>
<dbReference type="EMBL" id="VJMJ01000066">
    <property type="protein sequence ID" value="KAF0739213.1"/>
    <property type="molecule type" value="Genomic_DNA"/>
</dbReference>
<gene>
    <name evidence="1" type="ORF">Ae201684_005134</name>
</gene>
<dbReference type="AlphaFoldDB" id="A0A6G0XGG9"/>
<organism evidence="1 2">
    <name type="scientific">Aphanomyces euteiches</name>
    <dbReference type="NCBI Taxonomy" id="100861"/>
    <lineage>
        <taxon>Eukaryota</taxon>
        <taxon>Sar</taxon>
        <taxon>Stramenopiles</taxon>
        <taxon>Oomycota</taxon>
        <taxon>Saprolegniomycetes</taxon>
        <taxon>Saprolegniales</taxon>
        <taxon>Verrucalvaceae</taxon>
        <taxon>Aphanomyces</taxon>
    </lineage>
</organism>
<evidence type="ECO:0000313" key="2">
    <source>
        <dbReference type="Proteomes" id="UP000481153"/>
    </source>
</evidence>
<protein>
    <submittedName>
        <fullName evidence="1">Uncharacterized protein</fullName>
    </submittedName>
</protein>
<comment type="caution">
    <text evidence="1">The sequence shown here is derived from an EMBL/GenBank/DDBJ whole genome shotgun (WGS) entry which is preliminary data.</text>
</comment>
<keyword evidence="2" id="KW-1185">Reference proteome</keyword>
<reference evidence="1 2" key="1">
    <citation type="submission" date="2019-07" db="EMBL/GenBank/DDBJ databases">
        <title>Genomics analysis of Aphanomyces spp. identifies a new class of oomycete effector associated with host adaptation.</title>
        <authorList>
            <person name="Gaulin E."/>
        </authorList>
    </citation>
    <scope>NUCLEOTIDE SEQUENCE [LARGE SCALE GENOMIC DNA]</scope>
    <source>
        <strain evidence="1 2">ATCC 201684</strain>
    </source>
</reference>
<evidence type="ECO:0000313" key="1">
    <source>
        <dbReference type="EMBL" id="KAF0739213.1"/>
    </source>
</evidence>
<dbReference type="VEuPathDB" id="FungiDB:AeMF1_015117"/>
<name>A0A6G0XGG9_9STRA</name>
<sequence>MGKSWITKHIYHNAAATFHRHRFPSMSSPDDFHEFYIDFAESGTFDYVHCRQFEEATPYEVVCNLYQHHICSMMLADGFGPVETQIDKEADETTIVHRMKTPLAEQINLLCGVFPEGDDRCIIVAQQIHDDESFKHNHGQRNRLWMAEIHRLPIGRTKRRILHRVSQAFTATSMATMEEEATAWGCNLSLYPEDLREAKYTEFCLGLARMMHVNAARRLRDVRERLEIKS</sequence>
<accession>A0A6G0XGG9</accession>